<evidence type="ECO:0000313" key="3">
    <source>
        <dbReference type="EMBL" id="NOU96692.1"/>
    </source>
</evidence>
<dbReference type="PRINTS" id="PR00111">
    <property type="entry name" value="ABHYDROLASE"/>
</dbReference>
<dbReference type="PANTHER" id="PTHR43798">
    <property type="entry name" value="MONOACYLGLYCEROL LIPASE"/>
    <property type="match status" value="1"/>
</dbReference>
<dbReference type="PANTHER" id="PTHR43798:SF31">
    <property type="entry name" value="AB HYDROLASE SUPERFAMILY PROTEIN YCLE"/>
    <property type="match status" value="1"/>
</dbReference>
<dbReference type="GO" id="GO:0016787">
    <property type="term" value="F:hydrolase activity"/>
    <property type="evidence" value="ECO:0007669"/>
    <property type="project" value="UniProtKB-KW"/>
</dbReference>
<proteinExistence type="predicted"/>
<organism evidence="3 4">
    <name type="scientific">Paenibacillus foliorum</name>
    <dbReference type="NCBI Taxonomy" id="2654974"/>
    <lineage>
        <taxon>Bacteria</taxon>
        <taxon>Bacillati</taxon>
        <taxon>Bacillota</taxon>
        <taxon>Bacilli</taxon>
        <taxon>Bacillales</taxon>
        <taxon>Paenibacillaceae</taxon>
        <taxon>Paenibacillus</taxon>
    </lineage>
</organism>
<dbReference type="InterPro" id="IPR029058">
    <property type="entry name" value="AB_hydrolase_fold"/>
</dbReference>
<comment type="caution">
    <text evidence="3">The sequence shown here is derived from an EMBL/GenBank/DDBJ whole genome shotgun (WGS) entry which is preliminary data.</text>
</comment>
<reference evidence="3" key="1">
    <citation type="submission" date="2019-10" db="EMBL/GenBank/DDBJ databases">
        <title>Description of Paenibacillus glebae sp. nov.</title>
        <authorList>
            <person name="Carlier A."/>
            <person name="Qi S."/>
        </authorList>
    </citation>
    <scope>NUCLEOTIDE SEQUENCE</scope>
    <source>
        <strain evidence="3">LMG 31456</strain>
    </source>
</reference>
<sequence>MPTVELNGTQIYYQIEGNGAPVVCIHPPMLSSNCFTYLRQQLASSYQIITFDIRGHGASEPSERKVTYPLIVGDIRQLLDALHLPAAYLCGYSTGGSVALQAMLTYPDRFLGGILISSMPEMSDWYNRARIWAAIQVSRLKGKRLLAVAMSAGNADKMQTFKRLYSQAIQGNIRNSQEYFAYSLNFNCTKRLHEIGSPIQLIYGQKDKRFHRYAHILKRNMPQSTLQFIANAKHQLPVKKGLELSELIRSWIDLAEAERLREYEHGQALMRESVSGFKYESKYDLESQNGDHNEQIAYLTDEEFSKHALEALLAELSEQDSGHHGEHRDH</sequence>
<name>A0A972GZJ6_9BACL</name>
<dbReference type="InterPro" id="IPR000073">
    <property type="entry name" value="AB_hydrolase_1"/>
</dbReference>
<dbReference type="Pfam" id="PF00561">
    <property type="entry name" value="Abhydrolase_1"/>
    <property type="match status" value="1"/>
</dbReference>
<keyword evidence="4" id="KW-1185">Reference proteome</keyword>
<protein>
    <submittedName>
        <fullName evidence="3">Alpha/beta fold hydrolase</fullName>
    </submittedName>
</protein>
<feature type="domain" description="AB hydrolase-1" evidence="2">
    <location>
        <begin position="21"/>
        <end position="234"/>
    </location>
</feature>
<gene>
    <name evidence="3" type="ORF">GC093_26240</name>
</gene>
<dbReference type="SUPFAM" id="SSF53474">
    <property type="entry name" value="alpha/beta-Hydrolases"/>
    <property type="match status" value="1"/>
</dbReference>
<evidence type="ECO:0000256" key="1">
    <source>
        <dbReference type="ARBA" id="ARBA00022801"/>
    </source>
</evidence>
<dbReference type="Proteomes" id="UP000641588">
    <property type="component" value="Unassembled WGS sequence"/>
</dbReference>
<dbReference type="AlphaFoldDB" id="A0A972GZJ6"/>
<accession>A0A972GZJ6</accession>
<dbReference type="Gene3D" id="3.40.50.1820">
    <property type="entry name" value="alpha/beta hydrolase"/>
    <property type="match status" value="1"/>
</dbReference>
<dbReference type="InterPro" id="IPR050266">
    <property type="entry name" value="AB_hydrolase_sf"/>
</dbReference>
<dbReference type="RefSeq" id="WP_171654923.1">
    <property type="nucleotide sequence ID" value="NZ_WHOD01000101.1"/>
</dbReference>
<evidence type="ECO:0000259" key="2">
    <source>
        <dbReference type="Pfam" id="PF00561"/>
    </source>
</evidence>
<keyword evidence="1 3" id="KW-0378">Hydrolase</keyword>
<evidence type="ECO:0000313" key="4">
    <source>
        <dbReference type="Proteomes" id="UP000641588"/>
    </source>
</evidence>
<dbReference type="GO" id="GO:0016020">
    <property type="term" value="C:membrane"/>
    <property type="evidence" value="ECO:0007669"/>
    <property type="project" value="TreeGrafter"/>
</dbReference>
<dbReference type="EMBL" id="WHOD01000101">
    <property type="protein sequence ID" value="NOU96692.1"/>
    <property type="molecule type" value="Genomic_DNA"/>
</dbReference>